<accession>A0A2A9CZ48</accession>
<dbReference type="RefSeq" id="WP_245866822.1">
    <property type="nucleotide sequence ID" value="NZ_PDJD01000001.1"/>
</dbReference>
<sequence>MFTDTGIDWSVIVAVTGVLALVLDGVVRVLSVGVVPGNRKPSTGMAWILLIMFIPVAGLIIFWLFGRVDVGRRRHLRQIEARKRVREQVGAFPAVAPPADSSPLMPAVVRLNDNLGALPLVADNDVLVIEQYEDVIAEMTAEVEQAQRAVHAEFYIAAWDELTGPLFEAMARAAERGVDVRLLFDHIGSRRLAGYRDFTRRLDATGIRWYPMLPIMPLRGRFRRPDLRNHRKLLVVDGAVAFTGSLNLTERGYHKARNHRLGRQWVECMVRLRGHAVSALDAVFATDWYSETSEVLDVEVAEPVRVGDGAQVRSVSCQVVPSGPGVRAENNLALFTTLMYSATRRISLTSPYFVPDESLLYAVKAAAQRGVEVELFVSEQSDQFMVGHAQASYYRTLLEAGVRIYLYPAPYILHSKHFTVDDDIAVIGSSNMDMRSFALNFEISVMMLGEPITTRMRAVEDHYREISRELLLEEWLARPRHLKYLDNAMRLTSALQ</sequence>
<feature type="transmembrane region" description="Helical" evidence="13">
    <location>
        <begin position="12"/>
        <end position="35"/>
    </location>
</feature>
<keyword evidence="6" id="KW-0677">Repeat</keyword>
<dbReference type="AlphaFoldDB" id="A0A2A9CZ48"/>
<evidence type="ECO:0000256" key="7">
    <source>
        <dbReference type="ARBA" id="ARBA00022989"/>
    </source>
</evidence>
<dbReference type="GO" id="GO:0032049">
    <property type="term" value="P:cardiolipin biosynthetic process"/>
    <property type="evidence" value="ECO:0007669"/>
    <property type="project" value="UniProtKB-UniRule"/>
</dbReference>
<keyword evidence="3" id="KW-0444">Lipid biosynthesis</keyword>
<dbReference type="PANTHER" id="PTHR21248">
    <property type="entry name" value="CARDIOLIPIN SYNTHASE"/>
    <property type="match status" value="1"/>
</dbReference>
<reference evidence="15 16" key="1">
    <citation type="submission" date="2017-10" db="EMBL/GenBank/DDBJ databases">
        <title>Sequencing the genomes of 1000 actinobacteria strains.</title>
        <authorList>
            <person name="Klenk H.-P."/>
        </authorList>
    </citation>
    <scope>NUCLEOTIDE SEQUENCE [LARGE SCALE GENOMIC DNA]</scope>
    <source>
        <strain evidence="15 16">DSM 21801</strain>
    </source>
</reference>
<feature type="transmembrane region" description="Helical" evidence="13">
    <location>
        <begin position="47"/>
        <end position="66"/>
    </location>
</feature>
<evidence type="ECO:0000259" key="14">
    <source>
        <dbReference type="PROSITE" id="PS50035"/>
    </source>
</evidence>
<dbReference type="GO" id="GO:0008808">
    <property type="term" value="F:cardiolipin synthase activity"/>
    <property type="evidence" value="ECO:0007669"/>
    <property type="project" value="UniProtKB-UniRule"/>
</dbReference>
<keyword evidence="7 13" id="KW-1133">Transmembrane helix</keyword>
<organism evidence="15 16">
    <name type="scientific">Serinibacter salmoneus</name>
    <dbReference type="NCBI Taxonomy" id="556530"/>
    <lineage>
        <taxon>Bacteria</taxon>
        <taxon>Bacillati</taxon>
        <taxon>Actinomycetota</taxon>
        <taxon>Actinomycetes</taxon>
        <taxon>Micrococcales</taxon>
        <taxon>Beutenbergiaceae</taxon>
        <taxon>Serinibacter</taxon>
    </lineage>
</organism>
<dbReference type="CDD" id="cd09158">
    <property type="entry name" value="PLDc_EcCLS_like_2"/>
    <property type="match status" value="1"/>
</dbReference>
<evidence type="ECO:0000256" key="5">
    <source>
        <dbReference type="ARBA" id="ARBA00022692"/>
    </source>
</evidence>
<dbReference type="SUPFAM" id="SSF56024">
    <property type="entry name" value="Phospholipase D/nuclease"/>
    <property type="match status" value="2"/>
</dbReference>
<dbReference type="InterPro" id="IPR001736">
    <property type="entry name" value="PLipase_D/transphosphatidylase"/>
</dbReference>
<evidence type="ECO:0000256" key="8">
    <source>
        <dbReference type="ARBA" id="ARBA00023098"/>
    </source>
</evidence>
<evidence type="ECO:0000256" key="2">
    <source>
        <dbReference type="ARBA" id="ARBA00022475"/>
    </source>
</evidence>
<name>A0A2A9CZ48_9MICO</name>
<keyword evidence="4" id="KW-0808">Transferase</keyword>
<dbReference type="InterPro" id="IPR025202">
    <property type="entry name" value="PLD-like_dom"/>
</dbReference>
<keyword evidence="5 13" id="KW-0812">Transmembrane</keyword>
<keyword evidence="10" id="KW-0594">Phospholipid biosynthesis</keyword>
<dbReference type="Proteomes" id="UP000224915">
    <property type="component" value="Unassembled WGS sequence"/>
</dbReference>
<dbReference type="Pfam" id="PF13091">
    <property type="entry name" value="PLDc_2"/>
    <property type="match status" value="2"/>
</dbReference>
<feature type="domain" description="PLD phosphodiesterase" evidence="14">
    <location>
        <begin position="409"/>
        <end position="436"/>
    </location>
</feature>
<protein>
    <recommendedName>
        <fullName evidence="12">Cardiolipin synthase</fullName>
        <ecNumber evidence="12">2.7.8.-</ecNumber>
    </recommendedName>
</protein>
<evidence type="ECO:0000313" key="15">
    <source>
        <dbReference type="EMBL" id="PFG19704.1"/>
    </source>
</evidence>
<evidence type="ECO:0000256" key="4">
    <source>
        <dbReference type="ARBA" id="ARBA00022679"/>
    </source>
</evidence>
<feature type="domain" description="PLD phosphodiesterase" evidence="14">
    <location>
        <begin position="225"/>
        <end position="252"/>
    </location>
</feature>
<evidence type="ECO:0000256" key="12">
    <source>
        <dbReference type="NCBIfam" id="TIGR04265"/>
    </source>
</evidence>
<dbReference type="InterPro" id="IPR022924">
    <property type="entry name" value="Cardiolipin_synthase"/>
</dbReference>
<dbReference type="Gene3D" id="3.30.870.10">
    <property type="entry name" value="Endonuclease Chain A"/>
    <property type="match status" value="2"/>
</dbReference>
<comment type="caution">
    <text evidence="15">The sequence shown here is derived from an EMBL/GenBank/DDBJ whole genome shotgun (WGS) entry which is preliminary data.</text>
</comment>
<evidence type="ECO:0000256" key="1">
    <source>
        <dbReference type="ARBA" id="ARBA00004651"/>
    </source>
</evidence>
<dbReference type="NCBIfam" id="TIGR04265">
    <property type="entry name" value="bac_cardiolipin"/>
    <property type="match status" value="1"/>
</dbReference>
<dbReference type="PROSITE" id="PS50035">
    <property type="entry name" value="PLD"/>
    <property type="match status" value="2"/>
</dbReference>
<gene>
    <name evidence="15" type="ORF">ATL40_1273</name>
</gene>
<evidence type="ECO:0000256" key="13">
    <source>
        <dbReference type="SAM" id="Phobius"/>
    </source>
</evidence>
<dbReference type="EMBL" id="PDJD01000001">
    <property type="protein sequence ID" value="PFG19704.1"/>
    <property type="molecule type" value="Genomic_DNA"/>
</dbReference>
<dbReference type="EC" id="2.7.8.-" evidence="12"/>
<evidence type="ECO:0000256" key="11">
    <source>
        <dbReference type="ARBA" id="ARBA00023264"/>
    </source>
</evidence>
<evidence type="ECO:0000256" key="3">
    <source>
        <dbReference type="ARBA" id="ARBA00022516"/>
    </source>
</evidence>
<keyword evidence="8" id="KW-0443">Lipid metabolism</keyword>
<keyword evidence="9 13" id="KW-0472">Membrane</keyword>
<dbReference type="PANTHER" id="PTHR21248:SF22">
    <property type="entry name" value="PHOSPHOLIPASE D"/>
    <property type="match status" value="1"/>
</dbReference>
<evidence type="ECO:0000256" key="6">
    <source>
        <dbReference type="ARBA" id="ARBA00022737"/>
    </source>
</evidence>
<keyword evidence="2" id="KW-1003">Cell membrane</keyword>
<evidence type="ECO:0000256" key="10">
    <source>
        <dbReference type="ARBA" id="ARBA00023209"/>
    </source>
</evidence>
<keyword evidence="16" id="KW-1185">Reference proteome</keyword>
<dbReference type="InterPro" id="IPR027379">
    <property type="entry name" value="CLS_N"/>
</dbReference>
<evidence type="ECO:0000313" key="16">
    <source>
        <dbReference type="Proteomes" id="UP000224915"/>
    </source>
</evidence>
<proteinExistence type="predicted"/>
<dbReference type="GO" id="GO:0005886">
    <property type="term" value="C:plasma membrane"/>
    <property type="evidence" value="ECO:0007669"/>
    <property type="project" value="UniProtKB-SubCell"/>
</dbReference>
<comment type="subcellular location">
    <subcellularLocation>
        <location evidence="1">Cell membrane</location>
        <topology evidence="1">Multi-pass membrane protein</topology>
    </subcellularLocation>
</comment>
<dbReference type="SMART" id="SM00155">
    <property type="entry name" value="PLDc"/>
    <property type="match status" value="2"/>
</dbReference>
<dbReference type="Pfam" id="PF13396">
    <property type="entry name" value="PLDc_N"/>
    <property type="match status" value="1"/>
</dbReference>
<keyword evidence="11" id="KW-1208">Phospholipid metabolism</keyword>
<evidence type="ECO:0000256" key="9">
    <source>
        <dbReference type="ARBA" id="ARBA00023136"/>
    </source>
</evidence>